<proteinExistence type="predicted"/>
<dbReference type="InterPro" id="IPR001845">
    <property type="entry name" value="HTH_ArsR_DNA-bd_dom"/>
</dbReference>
<sequence length="322" mass="35537">MWRIHLSTDDIRRVRLAPAIDPMWELVHGLQAITNGVGGLVFDPWRRKVRLHGPARWRALHALVPAWGYSPDFLTPAVGTTDLREGFETVLRTPRTILRTDLGRLGSETPLPGWARSLASGDPETLQRLVTVLGRFHAAHLAPYWGEMRRQVNEELLAQRRTLCEQGIDGLLSGIGGTVRWEPPAIVLTNKRSELDIHLDGRGVVLQPSFFAYNDVTLLDLPGEPMVLVYPVSHRLGWLDPESPGARLEDLLSRTRAAMLDCLAGGSCTTTELAKRLDISPASSSEQAKILREAGLIVSDRDGRQVVHTASELGLALLSRSA</sequence>
<dbReference type="Pfam" id="PF12840">
    <property type="entry name" value="HTH_20"/>
    <property type="match status" value="1"/>
</dbReference>
<dbReference type="GO" id="GO:0003677">
    <property type="term" value="F:DNA binding"/>
    <property type="evidence" value="ECO:0007669"/>
    <property type="project" value="UniProtKB-KW"/>
</dbReference>
<evidence type="ECO:0000313" key="6">
    <source>
        <dbReference type="Proteomes" id="UP000292695"/>
    </source>
</evidence>
<dbReference type="PANTHER" id="PTHR43132:SF8">
    <property type="entry name" value="HTH-TYPE TRANSCRIPTIONAL REGULATOR KMTR"/>
    <property type="match status" value="1"/>
</dbReference>
<accession>A0A4R0IWB8</accession>
<dbReference type="GO" id="GO:0003700">
    <property type="term" value="F:DNA-binding transcription factor activity"/>
    <property type="evidence" value="ECO:0007669"/>
    <property type="project" value="InterPro"/>
</dbReference>
<evidence type="ECO:0000256" key="3">
    <source>
        <dbReference type="ARBA" id="ARBA00023163"/>
    </source>
</evidence>
<dbReference type="SMART" id="SM00418">
    <property type="entry name" value="HTH_ARSR"/>
    <property type="match status" value="1"/>
</dbReference>
<gene>
    <name evidence="5" type="ORF">E0H50_10945</name>
</gene>
<name>A0A4R0IWB8_9ACTN</name>
<keyword evidence="1" id="KW-0805">Transcription regulation</keyword>
<organism evidence="5 6">
    <name type="scientific">Kribbella sindirgiensis</name>
    <dbReference type="NCBI Taxonomy" id="1124744"/>
    <lineage>
        <taxon>Bacteria</taxon>
        <taxon>Bacillati</taxon>
        <taxon>Actinomycetota</taxon>
        <taxon>Actinomycetes</taxon>
        <taxon>Propionibacteriales</taxon>
        <taxon>Kribbellaceae</taxon>
        <taxon>Kribbella</taxon>
    </lineage>
</organism>
<evidence type="ECO:0000259" key="4">
    <source>
        <dbReference type="PROSITE" id="PS50987"/>
    </source>
</evidence>
<evidence type="ECO:0000256" key="2">
    <source>
        <dbReference type="ARBA" id="ARBA00023125"/>
    </source>
</evidence>
<dbReference type="OrthoDB" id="3808065at2"/>
<dbReference type="InterPro" id="IPR036390">
    <property type="entry name" value="WH_DNA-bd_sf"/>
</dbReference>
<dbReference type="Proteomes" id="UP000292695">
    <property type="component" value="Unassembled WGS sequence"/>
</dbReference>
<keyword evidence="6" id="KW-1185">Reference proteome</keyword>
<comment type="caution">
    <text evidence="5">The sequence shown here is derived from an EMBL/GenBank/DDBJ whole genome shotgun (WGS) entry which is preliminary data.</text>
</comment>
<dbReference type="InterPro" id="IPR036388">
    <property type="entry name" value="WH-like_DNA-bd_sf"/>
</dbReference>
<dbReference type="InterPro" id="IPR051011">
    <property type="entry name" value="Metal_resp_trans_reg"/>
</dbReference>
<dbReference type="InterPro" id="IPR011991">
    <property type="entry name" value="ArsR-like_HTH"/>
</dbReference>
<protein>
    <submittedName>
        <fullName evidence="5">ArsR family transcriptional regulator</fullName>
    </submittedName>
</protein>
<dbReference type="EMBL" id="SJKA01000003">
    <property type="protein sequence ID" value="TCC37170.1"/>
    <property type="molecule type" value="Genomic_DNA"/>
</dbReference>
<evidence type="ECO:0000256" key="1">
    <source>
        <dbReference type="ARBA" id="ARBA00023015"/>
    </source>
</evidence>
<keyword evidence="2" id="KW-0238">DNA-binding</keyword>
<dbReference type="CDD" id="cd00090">
    <property type="entry name" value="HTH_ARSR"/>
    <property type="match status" value="1"/>
</dbReference>
<dbReference type="AlphaFoldDB" id="A0A4R0IWB8"/>
<dbReference type="SUPFAM" id="SSF46785">
    <property type="entry name" value="Winged helix' DNA-binding domain"/>
    <property type="match status" value="1"/>
</dbReference>
<keyword evidence="3" id="KW-0804">Transcription</keyword>
<dbReference type="PROSITE" id="PS50987">
    <property type="entry name" value="HTH_ARSR_2"/>
    <property type="match status" value="1"/>
</dbReference>
<feature type="domain" description="HTH arsR-type" evidence="4">
    <location>
        <begin position="236"/>
        <end position="322"/>
    </location>
</feature>
<reference evidence="5 6" key="1">
    <citation type="submission" date="2019-02" db="EMBL/GenBank/DDBJ databases">
        <title>Kribbella capetownensis sp. nov. and Kribbella speibonae sp. nov., isolated from soil.</title>
        <authorList>
            <person name="Curtis S.M."/>
            <person name="Norton I."/>
            <person name="Everest G.J."/>
            <person name="Meyers P.R."/>
        </authorList>
    </citation>
    <scope>NUCLEOTIDE SEQUENCE [LARGE SCALE GENOMIC DNA]</scope>
    <source>
        <strain evidence="5 6">DSM 27082</strain>
    </source>
</reference>
<dbReference type="Gene3D" id="1.10.10.10">
    <property type="entry name" value="Winged helix-like DNA-binding domain superfamily/Winged helix DNA-binding domain"/>
    <property type="match status" value="1"/>
</dbReference>
<dbReference type="PANTHER" id="PTHR43132">
    <property type="entry name" value="ARSENICAL RESISTANCE OPERON REPRESSOR ARSR-RELATED"/>
    <property type="match status" value="1"/>
</dbReference>
<evidence type="ECO:0000313" key="5">
    <source>
        <dbReference type="EMBL" id="TCC37170.1"/>
    </source>
</evidence>